<feature type="transmembrane region" description="Helical" evidence="8">
    <location>
        <begin position="372"/>
        <end position="396"/>
    </location>
</feature>
<evidence type="ECO:0000256" key="2">
    <source>
        <dbReference type="ARBA" id="ARBA00022448"/>
    </source>
</evidence>
<dbReference type="InterPro" id="IPR036721">
    <property type="entry name" value="RCK_C_sf"/>
</dbReference>
<feature type="transmembrane region" description="Helical" evidence="8">
    <location>
        <begin position="67"/>
        <end position="87"/>
    </location>
</feature>
<dbReference type="Proteomes" id="UP000261212">
    <property type="component" value="Unassembled WGS sequence"/>
</dbReference>
<comment type="caution">
    <text evidence="10">The sequence shown here is derived from an EMBL/GenBank/DDBJ whole genome shotgun (WGS) entry which is preliminary data.</text>
</comment>
<feature type="transmembrane region" description="Helical" evidence="8">
    <location>
        <begin position="340"/>
        <end position="360"/>
    </location>
</feature>
<dbReference type="InterPro" id="IPR001807">
    <property type="entry name" value="ClC"/>
</dbReference>
<dbReference type="EMBL" id="QUSM01000002">
    <property type="protein sequence ID" value="RGD74964.1"/>
    <property type="molecule type" value="Genomic_DNA"/>
</dbReference>
<dbReference type="Pfam" id="PF00654">
    <property type="entry name" value="Voltage_CLC"/>
    <property type="match status" value="1"/>
</dbReference>
<feature type="transmembrane region" description="Helical" evidence="8">
    <location>
        <begin position="201"/>
        <end position="225"/>
    </location>
</feature>
<dbReference type="PANTHER" id="PTHR45711">
    <property type="entry name" value="CHLORIDE CHANNEL PROTEIN"/>
    <property type="match status" value="1"/>
</dbReference>
<gene>
    <name evidence="10" type="ORF">DW687_01170</name>
</gene>
<feature type="transmembrane region" description="Helical" evidence="8">
    <location>
        <begin position="402"/>
        <end position="422"/>
    </location>
</feature>
<sequence>MKMNDVMAKNIKTRLHNKKGRSQIEFIIEGFLIGIVAGLVAIIYRLLLTKAEKFLFFAVDYIHGDVVKIILWMLFLTVLAIIVGKLVKWEPMISGSGIPQVSGEMKGYLSQNPVKVIIAKIIGGTLSIVGGLSLGREGPSIQLGAMAGKKLAQVQKKGKTKEKTYISCGAGAGLAAAFNAPLAGVMFTLEEIHKNFDGRVIVSVMTAAVTADFLAKSVFGLSTVFQYNSSTPIPLTLYGLVIILGIIVGVSGAFYNKFMVKGQKLYAKLKMIKPEYRIIIPFLTAGVFALVYPKVLAGGSVMVDILVKNNFVLSTLLTMLIIKFLYSVICFGSGAPGGIFYPLLVLGSFIGASFGIVCISSLGVNDIFMDKFIILAMAGFFAATVRAPITGIILIAEMTGSLEHMISISLVSVVAYVVAYLCKSEPIYSSLLEGILEKQGTKLADPSDETMLITYNVTFDSEVDNKKLNEIEWPHNCLVVAIERGHHEFIPRGYNRIKAGDFITVLINEGEMDYMNEILTEMCCDKKKKYIDNKNT</sequence>
<dbReference type="GO" id="GO:0005886">
    <property type="term" value="C:plasma membrane"/>
    <property type="evidence" value="ECO:0007669"/>
    <property type="project" value="TreeGrafter"/>
</dbReference>
<reference evidence="10 11" key="1">
    <citation type="submission" date="2018-08" db="EMBL/GenBank/DDBJ databases">
        <title>A genome reference for cultivated species of the human gut microbiota.</title>
        <authorList>
            <person name="Zou Y."/>
            <person name="Xue W."/>
            <person name="Luo G."/>
        </authorList>
    </citation>
    <scope>NUCLEOTIDE SEQUENCE [LARGE SCALE GENOMIC DNA]</scope>
    <source>
        <strain evidence="10 11">AM25-6</strain>
    </source>
</reference>
<evidence type="ECO:0000256" key="6">
    <source>
        <dbReference type="ARBA" id="ARBA00023136"/>
    </source>
</evidence>
<dbReference type="AlphaFoldDB" id="A0A3E3E096"/>
<accession>A0A3E3E096</accession>
<dbReference type="SUPFAM" id="SSF81340">
    <property type="entry name" value="Clc chloride channel"/>
    <property type="match status" value="1"/>
</dbReference>
<evidence type="ECO:0000313" key="10">
    <source>
        <dbReference type="EMBL" id="RGD74964.1"/>
    </source>
</evidence>
<dbReference type="PRINTS" id="PR00762">
    <property type="entry name" value="CLCHANNEL"/>
</dbReference>
<evidence type="ECO:0000256" key="1">
    <source>
        <dbReference type="ARBA" id="ARBA00004141"/>
    </source>
</evidence>
<dbReference type="InterPro" id="IPR006037">
    <property type="entry name" value="RCK_C"/>
</dbReference>
<dbReference type="GO" id="GO:0006813">
    <property type="term" value="P:potassium ion transport"/>
    <property type="evidence" value="ECO:0007669"/>
    <property type="project" value="InterPro"/>
</dbReference>
<feature type="transmembrane region" description="Helical" evidence="8">
    <location>
        <begin position="311"/>
        <end position="334"/>
    </location>
</feature>
<evidence type="ECO:0000313" key="11">
    <source>
        <dbReference type="Proteomes" id="UP000261212"/>
    </source>
</evidence>
<dbReference type="GO" id="GO:0008324">
    <property type="term" value="F:monoatomic cation transmembrane transporter activity"/>
    <property type="evidence" value="ECO:0007669"/>
    <property type="project" value="InterPro"/>
</dbReference>
<evidence type="ECO:0000256" key="7">
    <source>
        <dbReference type="ARBA" id="ARBA00023214"/>
    </source>
</evidence>
<comment type="subcellular location">
    <subcellularLocation>
        <location evidence="1">Membrane</location>
        <topology evidence="1">Multi-pass membrane protein</topology>
    </subcellularLocation>
</comment>
<name>A0A3E3E096_9FIRM</name>
<dbReference type="PROSITE" id="PS51202">
    <property type="entry name" value="RCK_C"/>
    <property type="match status" value="1"/>
</dbReference>
<feature type="domain" description="RCK C-terminal" evidence="9">
    <location>
        <begin position="438"/>
        <end position="521"/>
    </location>
</feature>
<keyword evidence="7" id="KW-0868">Chloride</keyword>
<feature type="transmembrane region" description="Helical" evidence="8">
    <location>
        <begin position="165"/>
        <end position="189"/>
    </location>
</feature>
<evidence type="ECO:0000256" key="8">
    <source>
        <dbReference type="SAM" id="Phobius"/>
    </source>
</evidence>
<dbReference type="CDD" id="cd01031">
    <property type="entry name" value="EriC"/>
    <property type="match status" value="1"/>
</dbReference>
<protein>
    <submittedName>
        <fullName evidence="10">ClC family H(+)/Cl(-) exchange transporter</fullName>
    </submittedName>
</protein>
<dbReference type="GO" id="GO:0005247">
    <property type="term" value="F:voltage-gated chloride channel activity"/>
    <property type="evidence" value="ECO:0007669"/>
    <property type="project" value="TreeGrafter"/>
</dbReference>
<evidence type="ECO:0000256" key="4">
    <source>
        <dbReference type="ARBA" id="ARBA00022989"/>
    </source>
</evidence>
<feature type="transmembrane region" description="Helical" evidence="8">
    <location>
        <begin position="237"/>
        <end position="258"/>
    </location>
</feature>
<dbReference type="InterPro" id="IPR014743">
    <property type="entry name" value="Cl-channel_core"/>
</dbReference>
<dbReference type="SUPFAM" id="SSF116726">
    <property type="entry name" value="TrkA C-terminal domain-like"/>
    <property type="match status" value="1"/>
</dbReference>
<feature type="transmembrane region" description="Helical" evidence="8">
    <location>
        <begin position="278"/>
        <end position="299"/>
    </location>
</feature>
<dbReference type="Pfam" id="PF02080">
    <property type="entry name" value="TrkA_C"/>
    <property type="match status" value="1"/>
</dbReference>
<keyword evidence="6 8" id="KW-0472">Membrane</keyword>
<evidence type="ECO:0000256" key="3">
    <source>
        <dbReference type="ARBA" id="ARBA00022692"/>
    </source>
</evidence>
<keyword evidence="4 8" id="KW-1133">Transmembrane helix</keyword>
<keyword evidence="5" id="KW-0406">Ion transport</keyword>
<organism evidence="10 11">
    <name type="scientific">Anaerofustis stercorihominis</name>
    <dbReference type="NCBI Taxonomy" id="214853"/>
    <lineage>
        <taxon>Bacteria</taxon>
        <taxon>Bacillati</taxon>
        <taxon>Bacillota</taxon>
        <taxon>Clostridia</taxon>
        <taxon>Eubacteriales</taxon>
        <taxon>Eubacteriaceae</taxon>
        <taxon>Anaerofustis</taxon>
    </lineage>
</organism>
<evidence type="ECO:0000259" key="9">
    <source>
        <dbReference type="PROSITE" id="PS51202"/>
    </source>
</evidence>
<dbReference type="PANTHER" id="PTHR45711:SF6">
    <property type="entry name" value="CHLORIDE CHANNEL PROTEIN"/>
    <property type="match status" value="1"/>
</dbReference>
<dbReference type="Gene3D" id="1.10.3080.10">
    <property type="entry name" value="Clc chloride channel"/>
    <property type="match status" value="1"/>
</dbReference>
<keyword evidence="2" id="KW-0813">Transport</keyword>
<keyword evidence="3 8" id="KW-0812">Transmembrane</keyword>
<evidence type="ECO:0000256" key="5">
    <source>
        <dbReference type="ARBA" id="ARBA00023065"/>
    </source>
</evidence>
<feature type="transmembrane region" description="Helical" evidence="8">
    <location>
        <begin position="26"/>
        <end position="47"/>
    </location>
</feature>
<proteinExistence type="predicted"/>
<dbReference type="Gene3D" id="3.30.70.1450">
    <property type="entry name" value="Regulator of K+ conductance, C-terminal domain"/>
    <property type="match status" value="1"/>
</dbReference>